<reference evidence="6" key="1">
    <citation type="submission" date="2021-01" db="EMBL/GenBank/DDBJ databases">
        <authorList>
            <person name="Corre E."/>
            <person name="Pelletier E."/>
            <person name="Niang G."/>
            <person name="Scheremetjew M."/>
            <person name="Finn R."/>
            <person name="Kale V."/>
            <person name="Holt S."/>
            <person name="Cochrane G."/>
            <person name="Meng A."/>
            <person name="Brown T."/>
            <person name="Cohen L."/>
        </authorList>
    </citation>
    <scope>NUCLEOTIDE SEQUENCE</scope>
    <source>
        <strain evidence="6">CCMP1756</strain>
    </source>
</reference>
<reference evidence="7" key="2">
    <citation type="submission" date="2021-11" db="EMBL/GenBank/DDBJ databases">
        <authorList>
            <consortium name="Genoscope - CEA"/>
            <person name="William W."/>
        </authorList>
    </citation>
    <scope>NUCLEOTIDE SEQUENCE</scope>
</reference>
<evidence type="ECO:0000256" key="1">
    <source>
        <dbReference type="ARBA" id="ARBA00022723"/>
    </source>
</evidence>
<evidence type="ECO:0000256" key="3">
    <source>
        <dbReference type="ARBA" id="ARBA00022833"/>
    </source>
</evidence>
<evidence type="ECO:0000313" key="8">
    <source>
        <dbReference type="Proteomes" id="UP000789595"/>
    </source>
</evidence>
<evidence type="ECO:0000313" key="6">
    <source>
        <dbReference type="EMBL" id="CAE0692743.1"/>
    </source>
</evidence>
<protein>
    <recommendedName>
        <fullName evidence="5">MYND-type domain-containing protein</fullName>
    </recommendedName>
</protein>
<dbReference type="OrthoDB" id="432970at2759"/>
<proteinExistence type="predicted"/>
<dbReference type="PROSITE" id="PS50865">
    <property type="entry name" value="ZF_MYND_2"/>
    <property type="match status" value="1"/>
</dbReference>
<keyword evidence="8" id="KW-1185">Reference proteome</keyword>
<dbReference type="EMBL" id="CAKKNE010000004">
    <property type="protein sequence ID" value="CAH0373435.1"/>
    <property type="molecule type" value="Genomic_DNA"/>
</dbReference>
<keyword evidence="3" id="KW-0862">Zinc</keyword>
<accession>A0A7S3ZSZ1</accession>
<dbReference type="Pfam" id="PF01753">
    <property type="entry name" value="zf-MYND"/>
    <property type="match status" value="1"/>
</dbReference>
<keyword evidence="2 4" id="KW-0863">Zinc-finger</keyword>
<evidence type="ECO:0000313" key="7">
    <source>
        <dbReference type="EMBL" id="CAH0373435.1"/>
    </source>
</evidence>
<organism evidence="6">
    <name type="scientific">Pelagomonas calceolata</name>
    <dbReference type="NCBI Taxonomy" id="35677"/>
    <lineage>
        <taxon>Eukaryota</taxon>
        <taxon>Sar</taxon>
        <taxon>Stramenopiles</taxon>
        <taxon>Ochrophyta</taxon>
        <taxon>Pelagophyceae</taxon>
        <taxon>Pelagomonadales</taxon>
        <taxon>Pelagomonadaceae</taxon>
        <taxon>Pelagomonas</taxon>
    </lineage>
</organism>
<dbReference type="InterPro" id="IPR002893">
    <property type="entry name" value="Znf_MYND"/>
</dbReference>
<evidence type="ECO:0000256" key="2">
    <source>
        <dbReference type="ARBA" id="ARBA00022771"/>
    </source>
</evidence>
<dbReference type="AlphaFoldDB" id="A0A7S3ZSZ1"/>
<keyword evidence="1" id="KW-0479">Metal-binding</keyword>
<evidence type="ECO:0000259" key="5">
    <source>
        <dbReference type="PROSITE" id="PS50865"/>
    </source>
</evidence>
<dbReference type="Gene3D" id="6.10.140.2220">
    <property type="match status" value="1"/>
</dbReference>
<gene>
    <name evidence="6" type="ORF">PCAL00307_LOCUS8179</name>
    <name evidence="7" type="ORF">PECAL_4P06310</name>
</gene>
<dbReference type="EMBL" id="HBIW01009582">
    <property type="protein sequence ID" value="CAE0692743.1"/>
    <property type="molecule type" value="Transcribed_RNA"/>
</dbReference>
<dbReference type="SUPFAM" id="SSF144232">
    <property type="entry name" value="HIT/MYND zinc finger-like"/>
    <property type="match status" value="1"/>
</dbReference>
<dbReference type="PROSITE" id="PS01360">
    <property type="entry name" value="ZF_MYND_1"/>
    <property type="match status" value="1"/>
</dbReference>
<feature type="domain" description="MYND-type" evidence="5">
    <location>
        <begin position="113"/>
        <end position="155"/>
    </location>
</feature>
<sequence length="174" mass="20839">MGKKSRRQKQQEPKELGERWDAMAFLIYEDGTPISDDDFKQLREAKRQAMVVVDTRCRYPIGKDNITHDWLDEYQWAVAFPRIQTKGLDSAIRALKRWPRLQPYWPRLRRRVCDHCHAQVALSEPRYLVCGGCGVARYCCEACQRADWEWHQMYCPDMARRRRIYEATKWERGL</sequence>
<name>A0A7S3ZSZ1_9STRA</name>
<dbReference type="Proteomes" id="UP000789595">
    <property type="component" value="Unassembled WGS sequence"/>
</dbReference>
<dbReference type="GO" id="GO:0008270">
    <property type="term" value="F:zinc ion binding"/>
    <property type="evidence" value="ECO:0007669"/>
    <property type="project" value="UniProtKB-KW"/>
</dbReference>
<evidence type="ECO:0000256" key="4">
    <source>
        <dbReference type="PROSITE-ProRule" id="PRU00134"/>
    </source>
</evidence>